<organism evidence="4 5">
    <name type="scientific">Amycolatopsis cihanbeyliensis</name>
    <dbReference type="NCBI Taxonomy" id="1128664"/>
    <lineage>
        <taxon>Bacteria</taxon>
        <taxon>Bacillati</taxon>
        <taxon>Actinomycetota</taxon>
        <taxon>Actinomycetes</taxon>
        <taxon>Pseudonocardiales</taxon>
        <taxon>Pseudonocardiaceae</taxon>
        <taxon>Amycolatopsis</taxon>
    </lineage>
</organism>
<proteinExistence type="predicted"/>
<name>A0A542CSB0_AMYCI</name>
<dbReference type="RefSeq" id="WP_142002763.1">
    <property type="nucleotide sequence ID" value="NZ_VFML01000002.1"/>
</dbReference>
<dbReference type="AlphaFoldDB" id="A0A542CSB0"/>
<feature type="domain" description="Mammalian cell entry C-terminal" evidence="3">
    <location>
        <begin position="125"/>
        <end position="337"/>
    </location>
</feature>
<feature type="region of interest" description="Disordered" evidence="1">
    <location>
        <begin position="339"/>
        <end position="401"/>
    </location>
</feature>
<dbReference type="GO" id="GO:0051701">
    <property type="term" value="P:biological process involved in interaction with host"/>
    <property type="evidence" value="ECO:0007669"/>
    <property type="project" value="TreeGrafter"/>
</dbReference>
<evidence type="ECO:0000313" key="4">
    <source>
        <dbReference type="EMBL" id="TQI93718.1"/>
    </source>
</evidence>
<sequence length="425" mass="43724">MRAARKDIGRAGLALRGLAAAVVMAVAAGTTVALGNGAFDGDPLVHATLPASAGPVRDGSPVRYRGITVGTLAAVEGGAALRLRMDPERLGQVPGNVRVRLLPRSLFGDQYVDLGLPEGTPPRGRLAGGARLRPDTSGGTVRLYAAYTRLYDLIAELRPAQLQVALGTVADTLRGRGRELGAMIDEAGALAAESGPLLDTLGTDLETVAGLGRDLAAAVPDLMHSLDDAVALSRTVVAKRQSLRDLLAAGIDLTTRSERLLVDNADRVIRLARATGPLAAALGRHPGAARDTMDAAGFFLDGAKRAFSTGRFAIEAALTLDDPHPYTAADCPRYPGMAGPNCGQPAPPERAEPAEAGSSAPPEAPAEPERAGGKTGPVGGQAEQETMRRLGPLLPEAGDGIPAPSTDLLSLLLGPLLRGTRVVVP</sequence>
<dbReference type="InterPro" id="IPR003399">
    <property type="entry name" value="Mce/MlaD"/>
</dbReference>
<dbReference type="Pfam" id="PF02470">
    <property type="entry name" value="MlaD"/>
    <property type="match status" value="1"/>
</dbReference>
<dbReference type="GO" id="GO:0005576">
    <property type="term" value="C:extracellular region"/>
    <property type="evidence" value="ECO:0007669"/>
    <property type="project" value="TreeGrafter"/>
</dbReference>
<evidence type="ECO:0000313" key="5">
    <source>
        <dbReference type="Proteomes" id="UP000320876"/>
    </source>
</evidence>
<reference evidence="4 5" key="1">
    <citation type="submission" date="2019-06" db="EMBL/GenBank/DDBJ databases">
        <title>Sequencing the genomes of 1000 actinobacteria strains.</title>
        <authorList>
            <person name="Klenk H.-P."/>
        </authorList>
    </citation>
    <scope>NUCLEOTIDE SEQUENCE [LARGE SCALE GENOMIC DNA]</scope>
    <source>
        <strain evidence="4 5">DSM 45679</strain>
    </source>
</reference>
<evidence type="ECO:0000256" key="1">
    <source>
        <dbReference type="SAM" id="MobiDB-lite"/>
    </source>
</evidence>
<comment type="caution">
    <text evidence="4">The sequence shown here is derived from an EMBL/GenBank/DDBJ whole genome shotgun (WGS) entry which is preliminary data.</text>
</comment>
<evidence type="ECO:0000259" key="2">
    <source>
        <dbReference type="Pfam" id="PF02470"/>
    </source>
</evidence>
<dbReference type="OrthoDB" id="3460188at2"/>
<keyword evidence="5" id="KW-1185">Reference proteome</keyword>
<dbReference type="PANTHER" id="PTHR33371">
    <property type="entry name" value="INTERMEMBRANE PHOSPHOLIPID TRANSPORT SYSTEM BINDING PROTEIN MLAD-RELATED"/>
    <property type="match status" value="1"/>
</dbReference>
<protein>
    <submittedName>
        <fullName evidence="4">Virulence factor Mce-like protein</fullName>
    </submittedName>
</protein>
<dbReference type="Proteomes" id="UP000320876">
    <property type="component" value="Unassembled WGS sequence"/>
</dbReference>
<dbReference type="Pfam" id="PF11887">
    <property type="entry name" value="Mce4_CUP1"/>
    <property type="match status" value="1"/>
</dbReference>
<dbReference type="InterPro" id="IPR024516">
    <property type="entry name" value="Mce_C"/>
</dbReference>
<accession>A0A542CSB0</accession>
<dbReference type="EMBL" id="VFML01000002">
    <property type="protein sequence ID" value="TQI93718.1"/>
    <property type="molecule type" value="Genomic_DNA"/>
</dbReference>
<gene>
    <name evidence="4" type="ORF">FB471_5859</name>
</gene>
<evidence type="ECO:0000259" key="3">
    <source>
        <dbReference type="Pfam" id="PF11887"/>
    </source>
</evidence>
<dbReference type="PANTHER" id="PTHR33371:SF19">
    <property type="entry name" value="MCE-FAMILY PROTEIN MCE4A"/>
    <property type="match status" value="1"/>
</dbReference>
<dbReference type="InterPro" id="IPR052336">
    <property type="entry name" value="MlaD_Phospholipid_Transporter"/>
</dbReference>
<feature type="domain" description="Mce/MlaD" evidence="2">
    <location>
        <begin position="45"/>
        <end position="114"/>
    </location>
</feature>